<accession>A0ABQ3I8B8</accession>
<keyword evidence="2" id="KW-1185">Reference proteome</keyword>
<dbReference type="PANTHER" id="PTHR43428:SF1">
    <property type="entry name" value="ARSENATE REDUCTASE"/>
    <property type="match status" value="1"/>
</dbReference>
<dbReference type="SUPFAM" id="SSF52788">
    <property type="entry name" value="Phosphotyrosine protein phosphatases I"/>
    <property type="match status" value="1"/>
</dbReference>
<evidence type="ECO:0000313" key="2">
    <source>
        <dbReference type="Proteomes" id="UP000658258"/>
    </source>
</evidence>
<dbReference type="RefSeq" id="WP_189631072.1">
    <property type="nucleotide sequence ID" value="NZ_BNAG01000004.1"/>
</dbReference>
<dbReference type="PANTHER" id="PTHR43428">
    <property type="entry name" value="ARSENATE REDUCTASE"/>
    <property type="match status" value="1"/>
</dbReference>
<dbReference type="Gene3D" id="3.40.50.2300">
    <property type="match status" value="1"/>
</dbReference>
<name>A0ABQ3I8B8_9BACT</name>
<dbReference type="Proteomes" id="UP000658258">
    <property type="component" value="Unassembled WGS sequence"/>
</dbReference>
<reference evidence="2" key="1">
    <citation type="journal article" date="2019" name="Int. J. Syst. Evol. Microbiol.">
        <title>The Global Catalogue of Microorganisms (GCM) 10K type strain sequencing project: providing services to taxonomists for standard genome sequencing and annotation.</title>
        <authorList>
            <consortium name="The Broad Institute Genomics Platform"/>
            <consortium name="The Broad Institute Genome Sequencing Center for Infectious Disease"/>
            <person name="Wu L."/>
            <person name="Ma J."/>
        </authorList>
    </citation>
    <scope>NUCLEOTIDE SEQUENCE [LARGE SCALE GENOMIC DNA]</scope>
    <source>
        <strain evidence="2">CGMCC 1.15111</strain>
    </source>
</reference>
<proteinExistence type="predicted"/>
<dbReference type="InterPro" id="IPR036196">
    <property type="entry name" value="Ptyr_pPase_sf"/>
</dbReference>
<comment type="caution">
    <text evidence="1">The sequence shown here is derived from an EMBL/GenBank/DDBJ whole genome shotgun (WGS) entry which is preliminary data.</text>
</comment>
<sequence>MNALLLQTIEKAQKLPISHERKSLLNELMGKIKECSGTPTLQFICTHNSRRSQMTQLWALTAARFFGYNIRSLSGGTEVTRFNAHAAASCQRMGFGIELMDESENPRYRVTIDKQTRLTMYSKLFDHPDNLKHPFIAVMTCDAAYEACPYIPQASARIPLTYSDPKAFDNTPDVQLAYDDTNLKVASEMLYVFRELQKDQS</sequence>
<gene>
    <name evidence="1" type="primary">arsC</name>
    <name evidence="1" type="ORF">GCM10011340_29650</name>
</gene>
<protein>
    <submittedName>
        <fullName evidence="1">Arsenate reductase</fullName>
    </submittedName>
</protein>
<evidence type="ECO:0000313" key="1">
    <source>
        <dbReference type="EMBL" id="GHE71679.1"/>
    </source>
</evidence>
<organism evidence="1 2">
    <name type="scientific">Roseivirga thermotolerans</name>
    <dbReference type="NCBI Taxonomy" id="1758176"/>
    <lineage>
        <taxon>Bacteria</taxon>
        <taxon>Pseudomonadati</taxon>
        <taxon>Bacteroidota</taxon>
        <taxon>Cytophagia</taxon>
        <taxon>Cytophagales</taxon>
        <taxon>Roseivirgaceae</taxon>
        <taxon>Roseivirga</taxon>
    </lineage>
</organism>
<dbReference type="EMBL" id="BNAG01000004">
    <property type="protein sequence ID" value="GHE71679.1"/>
    <property type="molecule type" value="Genomic_DNA"/>
</dbReference>